<proteinExistence type="predicted"/>
<dbReference type="PIRSF" id="PIRSF007398">
    <property type="entry name" value="Sll0148_caspase"/>
    <property type="match status" value="1"/>
</dbReference>
<dbReference type="GO" id="GO:0005737">
    <property type="term" value="C:cytoplasm"/>
    <property type="evidence" value="ECO:0007669"/>
    <property type="project" value="TreeGrafter"/>
</dbReference>
<comment type="caution">
    <text evidence="2">The sequence shown here is derived from an EMBL/GenBank/DDBJ whole genome shotgun (WGS) entry which is preliminary data.</text>
</comment>
<dbReference type="InterPro" id="IPR050452">
    <property type="entry name" value="Metacaspase"/>
</dbReference>
<dbReference type="InterPro" id="IPR029030">
    <property type="entry name" value="Caspase-like_dom_sf"/>
</dbReference>
<name>A0A7Z9E296_9CYAN</name>
<sequence>MGLKRREFLQRAGLLLAALGINQRLYDQTNQALAQPAPRKLALLVGINQYPTTNRIEEPLQGCLTDVELQRNLLLYKFGFQPDDILVLTDQAATRNQIESAFISHLIQQAQMGDLVLFHFSGYGSCIPRSISGSNLSQIQHSFLPVDAALAEQEIVNDILEDTLWLLLRSLKTSNVISILDTSFTYPGYHQQGTLKIRAVPSPPTVKINLPELELQNKLLSDLGISRAELEQRKPGQLPGLVLAASKPSQIATEGRWDGFHAGLFTYTLSQTLWGASPRQTLPSQMSRVAAEVEQIVGDHQQPQLRRTLTGSNSKTESEFSLGNLLVNSSPVDGLITGVDEYGKIAKILLTGLSPFVLDSYSLNSVLTIISDSDNSENPVYLQLRSRTGLSAKAQIKTKNTTSLLEIGQKLQELIRILPTKIDLKIAIDSQLSRIERVDATSAFSDASRMTIVAGDQPADYVLSRVTDTTIAQALNAPLSPLFQGRYGLFSKGLVLLPDTVGEGGEAVKVAVHRLIPQLKTRLAIKLLRLTENERSSSLKVRATLNLLAPQSQVLIKRETQGRIINTINPIHSEKTKNINSSSSSNPSIISASETLGIVTVPIGSRLQYKLQNQGEFPVYFLLFSINSKGQTYIFNSGFDPQQQQVLPGKSLSLPPANVKSANSSAEIIGETVKSPVGLAETHVILSPSPFIETLAISEKNFKEKEGLLKFNSVSNPLEMADAILQDLGRGSQPTLEKMGLITDDLALDINSWATLSFVYRVG</sequence>
<dbReference type="RefSeq" id="WP_083618324.1">
    <property type="nucleotide sequence ID" value="NZ_LR735004.1"/>
</dbReference>
<dbReference type="Pfam" id="PF00656">
    <property type="entry name" value="Peptidase_C14"/>
    <property type="match status" value="1"/>
</dbReference>
<evidence type="ECO:0000259" key="1">
    <source>
        <dbReference type="Pfam" id="PF00656"/>
    </source>
</evidence>
<dbReference type="OrthoDB" id="505527at2"/>
<reference evidence="2" key="1">
    <citation type="submission" date="2019-10" db="EMBL/GenBank/DDBJ databases">
        <authorList>
            <consortium name="Genoscope - CEA"/>
            <person name="William W."/>
        </authorList>
    </citation>
    <scope>NUCLEOTIDE SEQUENCE [LARGE SCALE GENOMIC DNA]</scope>
    <source>
        <strain evidence="2">BBR_PRJEB10994</strain>
    </source>
</reference>
<dbReference type="PANTHER" id="PTHR48104">
    <property type="entry name" value="METACASPASE-4"/>
    <property type="match status" value="1"/>
</dbReference>
<feature type="domain" description="Peptidase C14 caspase" evidence="1">
    <location>
        <begin position="39"/>
        <end position="311"/>
    </location>
</feature>
<evidence type="ECO:0000313" key="3">
    <source>
        <dbReference type="Proteomes" id="UP000182190"/>
    </source>
</evidence>
<dbReference type="Proteomes" id="UP000182190">
    <property type="component" value="Unassembled WGS sequence"/>
</dbReference>
<keyword evidence="3" id="KW-1185">Reference proteome</keyword>
<dbReference type="Gene3D" id="3.40.50.1460">
    <property type="match status" value="1"/>
</dbReference>
<gene>
    <name evidence="2" type="ORF">PL9631_450085</name>
</gene>
<evidence type="ECO:0000313" key="2">
    <source>
        <dbReference type="EMBL" id="VXD19608.1"/>
    </source>
</evidence>
<dbReference type="EMBL" id="CZCS02000185">
    <property type="protein sequence ID" value="VXD19608.1"/>
    <property type="molecule type" value="Genomic_DNA"/>
</dbReference>
<dbReference type="InterPro" id="IPR011189">
    <property type="entry name" value="UCP_caspase_lke"/>
</dbReference>
<protein>
    <submittedName>
        <fullName evidence="2">Peptidase C14, caspase catalytic subunit p20</fullName>
    </submittedName>
</protein>
<accession>A0A7Z9E296</accession>
<dbReference type="GO" id="GO:0006508">
    <property type="term" value="P:proteolysis"/>
    <property type="evidence" value="ECO:0007669"/>
    <property type="project" value="InterPro"/>
</dbReference>
<dbReference type="InterPro" id="IPR011600">
    <property type="entry name" value="Pept_C14_caspase"/>
</dbReference>
<dbReference type="AlphaFoldDB" id="A0A7Z9E296"/>
<organism evidence="2 3">
    <name type="scientific">Planktothrix paucivesiculata PCC 9631</name>
    <dbReference type="NCBI Taxonomy" id="671071"/>
    <lineage>
        <taxon>Bacteria</taxon>
        <taxon>Bacillati</taxon>
        <taxon>Cyanobacteriota</taxon>
        <taxon>Cyanophyceae</taxon>
        <taxon>Oscillatoriophycideae</taxon>
        <taxon>Oscillatoriales</taxon>
        <taxon>Microcoleaceae</taxon>
        <taxon>Planktothrix</taxon>
    </lineage>
</organism>
<dbReference type="PANTHER" id="PTHR48104:SF30">
    <property type="entry name" value="METACASPASE-1"/>
    <property type="match status" value="1"/>
</dbReference>
<dbReference type="SUPFAM" id="SSF52129">
    <property type="entry name" value="Caspase-like"/>
    <property type="match status" value="1"/>
</dbReference>
<dbReference type="GO" id="GO:0004197">
    <property type="term" value="F:cysteine-type endopeptidase activity"/>
    <property type="evidence" value="ECO:0007669"/>
    <property type="project" value="InterPro"/>
</dbReference>